<dbReference type="STRING" id="1230454.C461_03222"/>
<dbReference type="Proteomes" id="UP000011575">
    <property type="component" value="Unassembled WGS sequence"/>
</dbReference>
<sequence>MNAVRELHDMKAEIARRVGTDPERYGQGCGHKTLLANEVKLVAEGLGMGLSEEPCQHVRDALMIRVGRDHRTGISFYDSRDVEAILDLMEADDE</sequence>
<dbReference type="OrthoDB" id="374778at2157"/>
<proteinExistence type="predicted"/>
<reference evidence="1 2" key="1">
    <citation type="journal article" date="2014" name="PLoS Genet.">
        <title>Phylogenetically driven sequencing of extremely halophilic archaea reveals strategies for static and dynamic osmo-response.</title>
        <authorList>
            <person name="Becker E.A."/>
            <person name="Seitzer P.M."/>
            <person name="Tritt A."/>
            <person name="Larsen D."/>
            <person name="Krusor M."/>
            <person name="Yao A.I."/>
            <person name="Wu D."/>
            <person name="Madern D."/>
            <person name="Eisen J.A."/>
            <person name="Darling A.E."/>
            <person name="Facciotti M.T."/>
        </authorList>
    </citation>
    <scope>NUCLEOTIDE SEQUENCE [LARGE SCALE GENOMIC DNA]</scope>
    <source>
        <strain evidence="1 2">JCM 13560</strain>
    </source>
</reference>
<dbReference type="PATRIC" id="fig|1230454.4.peg.661"/>
<name>M0PGX5_9EURY</name>
<evidence type="ECO:0000313" key="2">
    <source>
        <dbReference type="Proteomes" id="UP000011575"/>
    </source>
</evidence>
<dbReference type="EMBL" id="AOJI01000016">
    <property type="protein sequence ID" value="EMA69153.1"/>
    <property type="molecule type" value="Genomic_DNA"/>
</dbReference>
<dbReference type="AlphaFoldDB" id="M0PGX5"/>
<gene>
    <name evidence="1" type="ORF">C461_03222</name>
</gene>
<comment type="caution">
    <text evidence="1">The sequence shown here is derived from an EMBL/GenBank/DDBJ whole genome shotgun (WGS) entry which is preliminary data.</text>
</comment>
<protein>
    <submittedName>
        <fullName evidence="1">Uncharacterized protein</fullName>
    </submittedName>
</protein>
<dbReference type="RefSeq" id="WP_007998600.1">
    <property type="nucleotide sequence ID" value="NZ_AOJI01000016.1"/>
</dbReference>
<evidence type="ECO:0000313" key="1">
    <source>
        <dbReference type="EMBL" id="EMA69153.1"/>
    </source>
</evidence>
<keyword evidence="2" id="KW-1185">Reference proteome</keyword>
<organism evidence="1 2">
    <name type="scientific">Halorubrum aidingense JCM 13560</name>
    <dbReference type="NCBI Taxonomy" id="1230454"/>
    <lineage>
        <taxon>Archaea</taxon>
        <taxon>Methanobacteriati</taxon>
        <taxon>Methanobacteriota</taxon>
        <taxon>Stenosarchaea group</taxon>
        <taxon>Halobacteria</taxon>
        <taxon>Halobacteriales</taxon>
        <taxon>Haloferacaceae</taxon>
        <taxon>Halorubrum</taxon>
    </lineage>
</organism>
<accession>M0PGX5</accession>